<evidence type="ECO:0000313" key="9">
    <source>
        <dbReference type="EMBL" id="EPX83259.1"/>
    </source>
</evidence>
<evidence type="ECO:0000259" key="8">
    <source>
        <dbReference type="PROSITE" id="PS50928"/>
    </source>
</evidence>
<feature type="domain" description="ABC transmembrane type-1" evidence="8">
    <location>
        <begin position="105"/>
        <end position="329"/>
    </location>
</feature>
<evidence type="ECO:0000256" key="2">
    <source>
        <dbReference type="ARBA" id="ARBA00022448"/>
    </source>
</evidence>
<dbReference type="OrthoDB" id="9807402at2"/>
<dbReference type="PANTHER" id="PTHR30465:SF43">
    <property type="entry name" value="OLIGOPEPTIDE ABC TRANSPORTER, PERMEASE PROTEIN"/>
    <property type="match status" value="1"/>
</dbReference>
<dbReference type="GO" id="GO:0005886">
    <property type="term" value="C:plasma membrane"/>
    <property type="evidence" value="ECO:0007669"/>
    <property type="project" value="UniProtKB-SubCell"/>
</dbReference>
<proteinExistence type="inferred from homology"/>
<comment type="caution">
    <text evidence="9">The sequence shown here is derived from an EMBL/GenBank/DDBJ whole genome shotgun (WGS) entry which is preliminary data.</text>
</comment>
<dbReference type="InterPro" id="IPR000515">
    <property type="entry name" value="MetI-like"/>
</dbReference>
<feature type="transmembrane region" description="Helical" evidence="7">
    <location>
        <begin position="282"/>
        <end position="302"/>
    </location>
</feature>
<keyword evidence="10" id="KW-1185">Reference proteome</keyword>
<evidence type="ECO:0000256" key="7">
    <source>
        <dbReference type="RuleBase" id="RU363032"/>
    </source>
</evidence>
<dbReference type="Gene3D" id="1.10.3720.10">
    <property type="entry name" value="MetI-like"/>
    <property type="match status" value="1"/>
</dbReference>
<keyword evidence="5 7" id="KW-1133">Transmembrane helix</keyword>
<dbReference type="EMBL" id="AOLV01000033">
    <property type="protein sequence ID" value="EPX83259.1"/>
    <property type="molecule type" value="Genomic_DNA"/>
</dbReference>
<dbReference type="PATRIC" id="fig|1123069.3.peg.2856"/>
<evidence type="ECO:0000256" key="5">
    <source>
        <dbReference type="ARBA" id="ARBA00022989"/>
    </source>
</evidence>
<dbReference type="PROSITE" id="PS50928">
    <property type="entry name" value="ABC_TM1"/>
    <property type="match status" value="1"/>
</dbReference>
<feature type="transmembrane region" description="Helical" evidence="7">
    <location>
        <begin position="109"/>
        <end position="129"/>
    </location>
</feature>
<accession>S9SAH4</accession>
<dbReference type="SUPFAM" id="SSF161098">
    <property type="entry name" value="MetI-like"/>
    <property type="match status" value="1"/>
</dbReference>
<dbReference type="CDD" id="cd06261">
    <property type="entry name" value="TM_PBP2"/>
    <property type="match status" value="1"/>
</dbReference>
<dbReference type="Pfam" id="PF19300">
    <property type="entry name" value="BPD_transp_1_N"/>
    <property type="match status" value="1"/>
</dbReference>
<keyword evidence="4 7" id="KW-0812">Transmembrane</keyword>
<dbReference type="InterPro" id="IPR035906">
    <property type="entry name" value="MetI-like_sf"/>
</dbReference>
<protein>
    <submittedName>
        <fullName evidence="9">ABC-type dipeptide/oligopeptide/nickel transport system, permease component</fullName>
    </submittedName>
</protein>
<keyword evidence="3" id="KW-1003">Cell membrane</keyword>
<feature type="transmembrane region" description="Helical" evidence="7">
    <location>
        <begin position="202"/>
        <end position="220"/>
    </location>
</feature>
<dbReference type="GO" id="GO:0055085">
    <property type="term" value="P:transmembrane transport"/>
    <property type="evidence" value="ECO:0007669"/>
    <property type="project" value="InterPro"/>
</dbReference>
<dbReference type="PANTHER" id="PTHR30465">
    <property type="entry name" value="INNER MEMBRANE ABC TRANSPORTER"/>
    <property type="match status" value="1"/>
</dbReference>
<sequence>MLRFVGLRILQAIPVLFVMSVITFIIIQAPPGDYADFIRNNMITQGNAPIATADAAAEAYREAHGLNDPLVIQYFRWIGGILFRGDFGHSMFYNRPVADVIADRLPMTLAIALTCHVLATLIGVAFGILAATRQYSWVDTVLSFIAFLGMTIPRFLLALILLYILAFRLNVQELGSFYSSRYGGQDWWLGPFDFNWAKLWNLIQHIWPVIAIATFGGLAYNMRVMRANLLDTLNQQYIETARAKGLPERAVILRHAVPNALHPLVAYQGVVLPYMLTGEIEVAIVFALATIGPAIVASMSIGDVYVTATLLLVLGAVLILGNLIADLLLAVLDPRIRVGS</sequence>
<dbReference type="STRING" id="1123069.ruthe_02884"/>
<comment type="subcellular location">
    <subcellularLocation>
        <location evidence="1 7">Cell membrane</location>
        <topology evidence="1 7">Multi-pass membrane protein</topology>
    </subcellularLocation>
</comment>
<comment type="similarity">
    <text evidence="7">Belongs to the binding-protein-dependent transport system permease family.</text>
</comment>
<feature type="transmembrane region" description="Helical" evidence="7">
    <location>
        <begin position="308"/>
        <end position="332"/>
    </location>
</feature>
<name>S9SAH4_9RHOB</name>
<dbReference type="HOGENOM" id="CLU_036879_1_1_5"/>
<dbReference type="RefSeq" id="WP_021098948.1">
    <property type="nucleotide sequence ID" value="NZ_KE557324.1"/>
</dbReference>
<keyword evidence="2 7" id="KW-0813">Transport</keyword>
<evidence type="ECO:0000256" key="6">
    <source>
        <dbReference type="ARBA" id="ARBA00023136"/>
    </source>
</evidence>
<reference evidence="9 10" key="1">
    <citation type="journal article" date="2013" name="Stand. Genomic Sci.">
        <title>Genome sequence of the reddish-pigmented Rubellimicrobium thermophilum type strain (DSM 16684(T)), a member of the Roseobacter clade.</title>
        <authorList>
            <person name="Fiebig A."/>
            <person name="Riedel T."/>
            <person name="Gronow S."/>
            <person name="Petersen J."/>
            <person name="Klenk H.P."/>
            <person name="Goker M."/>
        </authorList>
    </citation>
    <scope>NUCLEOTIDE SEQUENCE [LARGE SCALE GENOMIC DNA]</scope>
    <source>
        <strain evidence="9 10">DSM 16684</strain>
    </source>
</reference>
<dbReference type="InterPro" id="IPR045621">
    <property type="entry name" value="BPD_transp_1_N"/>
</dbReference>
<evidence type="ECO:0000256" key="1">
    <source>
        <dbReference type="ARBA" id="ARBA00004651"/>
    </source>
</evidence>
<dbReference type="AlphaFoldDB" id="S9SAH4"/>
<organism evidence="9 10">
    <name type="scientific">Rubellimicrobium thermophilum DSM 16684</name>
    <dbReference type="NCBI Taxonomy" id="1123069"/>
    <lineage>
        <taxon>Bacteria</taxon>
        <taxon>Pseudomonadati</taxon>
        <taxon>Pseudomonadota</taxon>
        <taxon>Alphaproteobacteria</taxon>
        <taxon>Rhodobacterales</taxon>
        <taxon>Roseobacteraceae</taxon>
        <taxon>Rubellimicrobium</taxon>
    </lineage>
</organism>
<dbReference type="Pfam" id="PF00528">
    <property type="entry name" value="BPD_transp_1"/>
    <property type="match status" value="1"/>
</dbReference>
<gene>
    <name evidence="9" type="ORF">ruthe_02884</name>
</gene>
<evidence type="ECO:0000256" key="4">
    <source>
        <dbReference type="ARBA" id="ARBA00022692"/>
    </source>
</evidence>
<feature type="transmembrane region" description="Helical" evidence="7">
    <location>
        <begin position="141"/>
        <end position="166"/>
    </location>
</feature>
<feature type="transmembrane region" description="Helical" evidence="7">
    <location>
        <begin position="7"/>
        <end position="27"/>
    </location>
</feature>
<keyword evidence="6 7" id="KW-0472">Membrane</keyword>
<dbReference type="Proteomes" id="UP000015346">
    <property type="component" value="Unassembled WGS sequence"/>
</dbReference>
<evidence type="ECO:0000313" key="10">
    <source>
        <dbReference type="Proteomes" id="UP000015346"/>
    </source>
</evidence>
<evidence type="ECO:0000256" key="3">
    <source>
        <dbReference type="ARBA" id="ARBA00022475"/>
    </source>
</evidence>